<dbReference type="PANTHER" id="PTHR46095:SF1">
    <property type="entry name" value="ZINC FINGER PROTEIN 593"/>
    <property type="match status" value="1"/>
</dbReference>
<organism evidence="12 13">
    <name type="scientific">Cyclospora cayetanensis</name>
    <dbReference type="NCBI Taxonomy" id="88456"/>
    <lineage>
        <taxon>Eukaryota</taxon>
        <taxon>Sar</taxon>
        <taxon>Alveolata</taxon>
        <taxon>Apicomplexa</taxon>
        <taxon>Conoidasida</taxon>
        <taxon>Coccidia</taxon>
        <taxon>Eucoccidiorida</taxon>
        <taxon>Eimeriorina</taxon>
        <taxon>Eimeriidae</taxon>
        <taxon>Cyclospora</taxon>
    </lineage>
</organism>
<evidence type="ECO:0000256" key="7">
    <source>
        <dbReference type="ARBA" id="ARBA00022833"/>
    </source>
</evidence>
<keyword evidence="6" id="KW-0863">Zinc-finger</keyword>
<evidence type="ECO:0000256" key="3">
    <source>
        <dbReference type="ARBA" id="ARBA00022490"/>
    </source>
</evidence>
<dbReference type="RefSeq" id="XP_026192769.1">
    <property type="nucleotide sequence ID" value="XM_026336984.1"/>
</dbReference>
<evidence type="ECO:0000256" key="4">
    <source>
        <dbReference type="ARBA" id="ARBA00022517"/>
    </source>
</evidence>
<keyword evidence="4" id="KW-0690">Ribosome biogenesis</keyword>
<evidence type="ECO:0000256" key="5">
    <source>
        <dbReference type="ARBA" id="ARBA00022723"/>
    </source>
</evidence>
<name>A0A6P6RZ34_9EIME</name>
<evidence type="ECO:0000256" key="9">
    <source>
        <dbReference type="ARBA" id="ARBA00038064"/>
    </source>
</evidence>
<evidence type="ECO:0000313" key="12">
    <source>
        <dbReference type="Proteomes" id="UP000515125"/>
    </source>
</evidence>
<keyword evidence="5" id="KW-0479">Metal-binding</keyword>
<dbReference type="InterPro" id="IPR051879">
    <property type="entry name" value="C2H2-ZF_Maturation_Protein"/>
</dbReference>
<keyword evidence="8" id="KW-0539">Nucleus</keyword>
<comment type="similarity">
    <text evidence="9">Belongs to the ZNF593/BUD20 C2H2-type zinc-finger protein family.</text>
</comment>
<dbReference type="Pfam" id="PF12171">
    <property type="entry name" value="zf-C2H2_jaz"/>
    <property type="match status" value="1"/>
</dbReference>
<dbReference type="SUPFAM" id="SSF57667">
    <property type="entry name" value="beta-beta-alpha zinc fingers"/>
    <property type="match status" value="1"/>
</dbReference>
<feature type="domain" description="C2H2-type" evidence="11">
    <location>
        <begin position="66"/>
        <end position="88"/>
    </location>
</feature>
<evidence type="ECO:0000313" key="13">
    <source>
        <dbReference type="RefSeq" id="XP_026192769.1"/>
    </source>
</evidence>
<dbReference type="GO" id="GO:0008270">
    <property type="term" value="F:zinc ion binding"/>
    <property type="evidence" value="ECO:0007669"/>
    <property type="project" value="UniProtKB-KW"/>
</dbReference>
<feature type="compositionally biased region" description="Basic and acidic residues" evidence="10">
    <location>
        <begin position="19"/>
        <end position="29"/>
    </location>
</feature>
<evidence type="ECO:0000256" key="8">
    <source>
        <dbReference type="ARBA" id="ARBA00023242"/>
    </source>
</evidence>
<accession>A0A6P6RZ34</accession>
<dbReference type="Proteomes" id="UP000515125">
    <property type="component" value="Unplaced"/>
</dbReference>
<evidence type="ECO:0000256" key="1">
    <source>
        <dbReference type="ARBA" id="ARBA00004123"/>
    </source>
</evidence>
<evidence type="ECO:0000256" key="10">
    <source>
        <dbReference type="SAM" id="MobiDB-lite"/>
    </source>
</evidence>
<feature type="region of interest" description="Disordered" evidence="10">
    <location>
        <begin position="1"/>
        <end position="31"/>
    </location>
</feature>
<dbReference type="GO" id="GO:0005737">
    <property type="term" value="C:cytoplasm"/>
    <property type="evidence" value="ECO:0007669"/>
    <property type="project" value="UniProtKB-SubCell"/>
</dbReference>
<dbReference type="Gene3D" id="3.30.160.60">
    <property type="entry name" value="Classic Zinc Finger"/>
    <property type="match status" value="1"/>
</dbReference>
<dbReference type="GO" id="GO:0005634">
    <property type="term" value="C:nucleus"/>
    <property type="evidence" value="ECO:0007669"/>
    <property type="project" value="UniProtKB-SubCell"/>
</dbReference>
<proteinExistence type="inferred from homology"/>
<evidence type="ECO:0000256" key="2">
    <source>
        <dbReference type="ARBA" id="ARBA00004496"/>
    </source>
</evidence>
<dbReference type="GeneID" id="34622996"/>
<reference evidence="13" key="1">
    <citation type="submission" date="2025-08" db="UniProtKB">
        <authorList>
            <consortium name="RefSeq"/>
        </authorList>
    </citation>
    <scope>IDENTIFICATION</scope>
</reference>
<evidence type="ECO:0000256" key="6">
    <source>
        <dbReference type="ARBA" id="ARBA00022771"/>
    </source>
</evidence>
<dbReference type="PANTHER" id="PTHR46095">
    <property type="entry name" value="ZINC FINGER PROTEIN 593"/>
    <property type="match status" value="1"/>
</dbReference>
<sequence length="110" mass="12186">MGRRQKAAKGSKNRKLKRGTRDLKRRTLDQDQDASVTLIAAHKAVSAPSPSLPVDEDLPGAGQHLCRACSRYFINKETLEKHCSTKGHKRRLAAALEAPWSTRQAELAAR</sequence>
<protein>
    <submittedName>
        <fullName evidence="13">Zinc finger protein 593</fullName>
    </submittedName>
</protein>
<dbReference type="InterPro" id="IPR022755">
    <property type="entry name" value="Znf_C2H2_jaz"/>
</dbReference>
<dbReference type="OrthoDB" id="24683at2759"/>
<dbReference type="GO" id="GO:0042254">
    <property type="term" value="P:ribosome biogenesis"/>
    <property type="evidence" value="ECO:0007669"/>
    <property type="project" value="UniProtKB-KW"/>
</dbReference>
<keyword evidence="7" id="KW-0862">Zinc</keyword>
<gene>
    <name evidence="13" type="primary">LOC34622996</name>
</gene>
<evidence type="ECO:0000259" key="11">
    <source>
        <dbReference type="PROSITE" id="PS00028"/>
    </source>
</evidence>
<keyword evidence="12" id="KW-1185">Reference proteome</keyword>
<feature type="compositionally biased region" description="Basic residues" evidence="10">
    <location>
        <begin position="1"/>
        <end position="18"/>
    </location>
</feature>
<dbReference type="InterPro" id="IPR036236">
    <property type="entry name" value="Znf_C2H2_sf"/>
</dbReference>
<dbReference type="AlphaFoldDB" id="A0A6P6RZ34"/>
<dbReference type="InterPro" id="IPR013087">
    <property type="entry name" value="Znf_C2H2_type"/>
</dbReference>
<dbReference type="PROSITE" id="PS00028">
    <property type="entry name" value="ZINC_FINGER_C2H2_1"/>
    <property type="match status" value="1"/>
</dbReference>
<keyword evidence="3" id="KW-0963">Cytoplasm</keyword>
<comment type="subcellular location">
    <subcellularLocation>
        <location evidence="2">Cytoplasm</location>
    </subcellularLocation>
    <subcellularLocation>
        <location evidence="1">Nucleus</location>
    </subcellularLocation>
</comment>